<keyword evidence="2" id="KW-0732">Signal</keyword>
<keyword evidence="1 4" id="KW-0413">Isomerase</keyword>
<dbReference type="InterPro" id="IPR027304">
    <property type="entry name" value="Trigger_fact/SurA_dom_sf"/>
</dbReference>
<dbReference type="InterPro" id="IPR000297">
    <property type="entry name" value="PPIase_PpiC"/>
</dbReference>
<organism evidence="4 5">
    <name type="scientific">Geobacter soli</name>
    <dbReference type="NCBI Taxonomy" id="1510391"/>
    <lineage>
        <taxon>Bacteria</taxon>
        <taxon>Pseudomonadati</taxon>
        <taxon>Thermodesulfobacteriota</taxon>
        <taxon>Desulfuromonadia</taxon>
        <taxon>Geobacterales</taxon>
        <taxon>Geobacteraceae</taxon>
        <taxon>Geobacter</taxon>
    </lineage>
</organism>
<evidence type="ECO:0000259" key="3">
    <source>
        <dbReference type="PROSITE" id="PS50198"/>
    </source>
</evidence>
<dbReference type="PROSITE" id="PS50198">
    <property type="entry name" value="PPIC_PPIASE_2"/>
    <property type="match status" value="1"/>
</dbReference>
<feature type="domain" description="PpiC" evidence="3">
    <location>
        <begin position="138"/>
        <end position="241"/>
    </location>
</feature>
<feature type="signal peptide" evidence="2">
    <location>
        <begin position="1"/>
        <end position="22"/>
    </location>
</feature>
<dbReference type="GO" id="GO:0003755">
    <property type="term" value="F:peptidyl-prolyl cis-trans isomerase activity"/>
    <property type="evidence" value="ECO:0007669"/>
    <property type="project" value="UniProtKB-KW"/>
</dbReference>
<dbReference type="InterPro" id="IPR023058">
    <property type="entry name" value="PPIase_PpiC_CS"/>
</dbReference>
<reference evidence="4 5" key="1">
    <citation type="submission" date="2015-01" db="EMBL/GenBank/DDBJ databases">
        <title>Genome sequence of the anaerobic bacterium Geobacter soli GSS01, a dissimilatory Fe(III) reducer from soil.</title>
        <authorList>
            <person name="Yang G."/>
            <person name="Zhou S."/>
        </authorList>
    </citation>
    <scope>NUCLEOTIDE SEQUENCE [LARGE SCALE GENOMIC DNA]</scope>
    <source>
        <strain evidence="4 5">GSS01</strain>
    </source>
</reference>
<evidence type="ECO:0000256" key="1">
    <source>
        <dbReference type="PROSITE-ProRule" id="PRU00278"/>
    </source>
</evidence>
<dbReference type="SUPFAM" id="SSF109998">
    <property type="entry name" value="Triger factor/SurA peptide-binding domain-like"/>
    <property type="match status" value="1"/>
</dbReference>
<keyword evidence="5" id="KW-1185">Reference proteome</keyword>
<dbReference type="InterPro" id="IPR046357">
    <property type="entry name" value="PPIase_dom_sf"/>
</dbReference>
<proteinExistence type="predicted"/>
<keyword evidence="1" id="KW-0697">Rotamase</keyword>
<accession>A0A0C1U904</accession>
<comment type="caution">
    <text evidence="4">The sequence shown here is derived from an EMBL/GenBank/DDBJ whole genome shotgun (WGS) entry which is preliminary data.</text>
</comment>
<dbReference type="EMBL" id="JXBL01000001">
    <property type="protein sequence ID" value="KIE44035.1"/>
    <property type="molecule type" value="Genomic_DNA"/>
</dbReference>
<sequence>MTSRTLLVGAFLVALAAGGSRAEETNPVVGKAGEFTLREADLDRLIDALPAEAQQQLRKNPEQRAFLAREILQTRAVAMIARKEGFDRKPEVRERLGYFVDDFLAREYLTKVVIAGVKVSGAELRAYYQEHAKDFVMPEQAMVRHIFIGIADAADSQAKAAARTRAEGVLERLNKGEDFAAVAAEASEDAESAKEGGLLGAITPGQTNSEEFEKAVFALKAGEVSGLVESPFGYHIVKVDERKEKRALPFDEVKETLRTRLQDEAEQNRLREFIAGAAKQAGVELPVTGEKQPGGEK</sequence>
<dbReference type="AlphaFoldDB" id="A0A0C1U904"/>
<feature type="chain" id="PRO_5007763325" evidence="2">
    <location>
        <begin position="23"/>
        <end position="297"/>
    </location>
</feature>
<dbReference type="PANTHER" id="PTHR47245:SF2">
    <property type="entry name" value="PEPTIDYL-PROLYL CIS-TRANS ISOMERASE HP_0175-RELATED"/>
    <property type="match status" value="1"/>
</dbReference>
<evidence type="ECO:0000313" key="5">
    <source>
        <dbReference type="Proteomes" id="UP000031433"/>
    </source>
</evidence>
<dbReference type="Gene3D" id="3.10.50.40">
    <property type="match status" value="1"/>
</dbReference>
<dbReference type="RefSeq" id="WP_039647929.1">
    <property type="nucleotide sequence ID" value="NZ_JXBL01000001.1"/>
</dbReference>
<dbReference type="PROSITE" id="PS01096">
    <property type="entry name" value="PPIC_PPIASE_1"/>
    <property type="match status" value="1"/>
</dbReference>
<gene>
    <name evidence="4" type="ORF">SE37_16100</name>
</gene>
<evidence type="ECO:0000256" key="2">
    <source>
        <dbReference type="SAM" id="SignalP"/>
    </source>
</evidence>
<evidence type="ECO:0000313" key="4">
    <source>
        <dbReference type="EMBL" id="KIE44035.1"/>
    </source>
</evidence>
<dbReference type="Proteomes" id="UP000031433">
    <property type="component" value="Unassembled WGS sequence"/>
</dbReference>
<dbReference type="SUPFAM" id="SSF54534">
    <property type="entry name" value="FKBP-like"/>
    <property type="match status" value="1"/>
</dbReference>
<dbReference type="InterPro" id="IPR050245">
    <property type="entry name" value="PrsA_foldase"/>
</dbReference>
<name>A0A0C1U904_9BACT</name>
<protein>
    <submittedName>
        <fullName evidence="4">Peptidylprolyl isomerase</fullName>
    </submittedName>
</protein>
<dbReference type="Pfam" id="PF00639">
    <property type="entry name" value="Rotamase"/>
    <property type="match status" value="1"/>
</dbReference>
<dbReference type="PANTHER" id="PTHR47245">
    <property type="entry name" value="PEPTIDYLPROLYL ISOMERASE"/>
    <property type="match status" value="1"/>
</dbReference>